<dbReference type="AlphaFoldDB" id="A0A1G2DC18"/>
<protein>
    <submittedName>
        <fullName evidence="1">Uncharacterized protein</fullName>
    </submittedName>
</protein>
<proteinExistence type="predicted"/>
<comment type="caution">
    <text evidence="1">The sequence shown here is derived from an EMBL/GenBank/DDBJ whole genome shotgun (WGS) entry which is preliminary data.</text>
</comment>
<dbReference type="STRING" id="1798664.A3C93_06580"/>
<dbReference type="EMBL" id="MHLO01000037">
    <property type="protein sequence ID" value="OGZ11165.1"/>
    <property type="molecule type" value="Genomic_DNA"/>
</dbReference>
<sequence>MGDIVTFPERGPFTEEIVRQFVKRLVDQKRLELIEHGTAKQRIEDTLAAFFHFLRQKGVAYPPDGNEAKRFAPALSVWNWEYETRQTLLNEWHRKPPPGVKMIARRTLAILAEKGFVFERKPEAAAGNDNVVSLFKRPQ</sequence>
<accession>A0A1G2DC18</accession>
<evidence type="ECO:0000313" key="2">
    <source>
        <dbReference type="Proteomes" id="UP000178636"/>
    </source>
</evidence>
<organism evidence="1 2">
    <name type="scientific">Candidatus Lloydbacteria bacterium RIFCSPHIGHO2_02_FULL_54_17</name>
    <dbReference type="NCBI Taxonomy" id="1798664"/>
    <lineage>
        <taxon>Bacteria</taxon>
        <taxon>Candidatus Lloydiibacteriota</taxon>
    </lineage>
</organism>
<reference evidence="1 2" key="1">
    <citation type="journal article" date="2016" name="Nat. Commun.">
        <title>Thousands of microbial genomes shed light on interconnected biogeochemical processes in an aquifer system.</title>
        <authorList>
            <person name="Anantharaman K."/>
            <person name="Brown C.T."/>
            <person name="Hug L.A."/>
            <person name="Sharon I."/>
            <person name="Castelle C.J."/>
            <person name="Probst A.J."/>
            <person name="Thomas B.C."/>
            <person name="Singh A."/>
            <person name="Wilkins M.J."/>
            <person name="Karaoz U."/>
            <person name="Brodie E.L."/>
            <person name="Williams K.H."/>
            <person name="Hubbard S.S."/>
            <person name="Banfield J.F."/>
        </authorList>
    </citation>
    <scope>NUCLEOTIDE SEQUENCE [LARGE SCALE GENOMIC DNA]</scope>
</reference>
<gene>
    <name evidence="1" type="ORF">A3C93_06580</name>
</gene>
<evidence type="ECO:0000313" key="1">
    <source>
        <dbReference type="EMBL" id="OGZ11165.1"/>
    </source>
</evidence>
<name>A0A1G2DC18_9BACT</name>
<dbReference type="Proteomes" id="UP000178636">
    <property type="component" value="Unassembled WGS sequence"/>
</dbReference>